<dbReference type="GeneID" id="85404644"/>
<keyword evidence="3" id="KW-1185">Reference proteome</keyword>
<evidence type="ECO:0000313" key="2">
    <source>
        <dbReference type="EMBL" id="KAK1504146.1"/>
    </source>
</evidence>
<proteinExistence type="predicted"/>
<dbReference type="Proteomes" id="UP001227543">
    <property type="component" value="Unassembled WGS sequence"/>
</dbReference>
<accession>A0ABQ9RI21</accession>
<dbReference type="RefSeq" id="XP_060385051.1">
    <property type="nucleotide sequence ID" value="XM_060520406.1"/>
</dbReference>
<name>A0ABQ9RI21_9PEZI</name>
<reference evidence="2 3" key="1">
    <citation type="submission" date="2016-10" db="EMBL/GenBank/DDBJ databases">
        <title>The genome sequence of Colletotrichum fioriniae PJ7.</title>
        <authorList>
            <person name="Baroncelli R."/>
        </authorList>
    </citation>
    <scope>NUCLEOTIDE SEQUENCE [LARGE SCALE GENOMIC DNA]</scope>
    <source>
        <strain evidence="2 3">Tom-12</strain>
    </source>
</reference>
<comment type="caution">
    <text evidence="2">The sequence shown here is derived from an EMBL/GenBank/DDBJ whole genome shotgun (WGS) entry which is preliminary data.</text>
</comment>
<protein>
    <submittedName>
        <fullName evidence="2">Uncharacterized protein</fullName>
    </submittedName>
</protein>
<gene>
    <name evidence="2" type="ORF">CTAM01_04376</name>
</gene>
<feature type="compositionally biased region" description="Basic and acidic residues" evidence="1">
    <location>
        <begin position="31"/>
        <end position="42"/>
    </location>
</feature>
<dbReference type="EMBL" id="MLFU01000010">
    <property type="protein sequence ID" value="KAK1504146.1"/>
    <property type="molecule type" value="Genomic_DNA"/>
</dbReference>
<evidence type="ECO:0000313" key="3">
    <source>
        <dbReference type="Proteomes" id="UP001227543"/>
    </source>
</evidence>
<organism evidence="2 3">
    <name type="scientific">Colletotrichum tamarilloi</name>
    <dbReference type="NCBI Taxonomy" id="1209934"/>
    <lineage>
        <taxon>Eukaryota</taxon>
        <taxon>Fungi</taxon>
        <taxon>Dikarya</taxon>
        <taxon>Ascomycota</taxon>
        <taxon>Pezizomycotina</taxon>
        <taxon>Sordariomycetes</taxon>
        <taxon>Hypocreomycetidae</taxon>
        <taxon>Glomerellales</taxon>
        <taxon>Glomerellaceae</taxon>
        <taxon>Colletotrichum</taxon>
        <taxon>Colletotrichum acutatum species complex</taxon>
    </lineage>
</organism>
<evidence type="ECO:0000256" key="1">
    <source>
        <dbReference type="SAM" id="MobiDB-lite"/>
    </source>
</evidence>
<sequence>MSLSLSVRVSFTHHQPRTDSCITVITQGGREGAKRSGCDDAKVGSPNSPSASPACKVHHSPPNQTPASRARIAPRGKRKREMTAGCSVTLAGLA</sequence>
<feature type="region of interest" description="Disordered" evidence="1">
    <location>
        <begin position="29"/>
        <end position="86"/>
    </location>
</feature>